<proteinExistence type="predicted"/>
<keyword evidence="2" id="KW-1185">Reference proteome</keyword>
<organism evidence="1 2">
    <name type="scientific">Pleurodeles waltl</name>
    <name type="common">Iberian ribbed newt</name>
    <dbReference type="NCBI Taxonomy" id="8319"/>
    <lineage>
        <taxon>Eukaryota</taxon>
        <taxon>Metazoa</taxon>
        <taxon>Chordata</taxon>
        <taxon>Craniata</taxon>
        <taxon>Vertebrata</taxon>
        <taxon>Euteleostomi</taxon>
        <taxon>Amphibia</taxon>
        <taxon>Batrachia</taxon>
        <taxon>Caudata</taxon>
        <taxon>Salamandroidea</taxon>
        <taxon>Salamandridae</taxon>
        <taxon>Pleurodelinae</taxon>
        <taxon>Pleurodeles</taxon>
    </lineage>
</organism>
<protein>
    <submittedName>
        <fullName evidence="1">Uncharacterized protein</fullName>
    </submittedName>
</protein>
<dbReference type="AlphaFoldDB" id="A0AAV7RZ23"/>
<sequence>MAAPLISEVRFGGLARCLDCGLSATAYWGGTRTPQRVAAAVVTAAGTGGGTYNGESWRCRRGAIHLCFCGGKLAPSGGCR</sequence>
<accession>A0AAV7RZ23</accession>
<reference evidence="1" key="1">
    <citation type="journal article" date="2022" name="bioRxiv">
        <title>Sequencing and chromosome-scale assembly of the giantPleurodeles waltlgenome.</title>
        <authorList>
            <person name="Brown T."/>
            <person name="Elewa A."/>
            <person name="Iarovenko S."/>
            <person name="Subramanian E."/>
            <person name="Araus A.J."/>
            <person name="Petzold A."/>
            <person name="Susuki M."/>
            <person name="Suzuki K.-i.T."/>
            <person name="Hayashi T."/>
            <person name="Toyoda A."/>
            <person name="Oliveira C."/>
            <person name="Osipova E."/>
            <person name="Leigh N.D."/>
            <person name="Simon A."/>
            <person name="Yun M.H."/>
        </authorList>
    </citation>
    <scope>NUCLEOTIDE SEQUENCE</scope>
    <source>
        <strain evidence="1">20211129_DDA</strain>
        <tissue evidence="1">Liver</tissue>
    </source>
</reference>
<comment type="caution">
    <text evidence="1">The sequence shown here is derived from an EMBL/GenBank/DDBJ whole genome shotgun (WGS) entry which is preliminary data.</text>
</comment>
<evidence type="ECO:0000313" key="1">
    <source>
        <dbReference type="EMBL" id="KAJ1157647.1"/>
    </source>
</evidence>
<gene>
    <name evidence="1" type="ORF">NDU88_010352</name>
</gene>
<dbReference type="Proteomes" id="UP001066276">
    <property type="component" value="Chromosome 5"/>
</dbReference>
<evidence type="ECO:0000313" key="2">
    <source>
        <dbReference type="Proteomes" id="UP001066276"/>
    </source>
</evidence>
<dbReference type="EMBL" id="JANPWB010000009">
    <property type="protein sequence ID" value="KAJ1157647.1"/>
    <property type="molecule type" value="Genomic_DNA"/>
</dbReference>
<name>A0AAV7RZ23_PLEWA</name>